<dbReference type="EMBL" id="LVYD01000050">
    <property type="protein sequence ID" value="OQP62483.1"/>
    <property type="molecule type" value="Genomic_DNA"/>
</dbReference>
<keyword evidence="1" id="KW-0732">Signal</keyword>
<reference evidence="2 3" key="1">
    <citation type="submission" date="2016-03" db="EMBL/GenBank/DDBJ databases">
        <title>Niastella vici sp. nov., isolated from farmland soil.</title>
        <authorList>
            <person name="Chen L."/>
            <person name="Wang D."/>
            <person name="Yang S."/>
            <person name="Wang G."/>
        </authorList>
    </citation>
    <scope>NUCLEOTIDE SEQUENCE [LARGE SCALE GENOMIC DNA]</scope>
    <source>
        <strain evidence="2 3">DJ57</strain>
    </source>
</reference>
<evidence type="ECO:0000313" key="2">
    <source>
        <dbReference type="EMBL" id="OQP62483.1"/>
    </source>
</evidence>
<keyword evidence="3" id="KW-1185">Reference proteome</keyword>
<feature type="signal peptide" evidence="1">
    <location>
        <begin position="1"/>
        <end position="24"/>
    </location>
</feature>
<proteinExistence type="predicted"/>
<evidence type="ECO:0008006" key="4">
    <source>
        <dbReference type="Google" id="ProtNLM"/>
    </source>
</evidence>
<name>A0A1V9FVW1_9BACT</name>
<evidence type="ECO:0000256" key="1">
    <source>
        <dbReference type="SAM" id="SignalP"/>
    </source>
</evidence>
<dbReference type="RefSeq" id="WP_081148854.1">
    <property type="nucleotide sequence ID" value="NZ_LVYD01000050.1"/>
</dbReference>
<sequence>MQKKQSMLLGLMACFLITSFIACKKDAKDDTDTQPAQDNSLAESNYNDANTMVDASVAAGTSFTFRQATNQDVARLEGILGTCATVTIDTVSTTRSVTINFGTSNCLCADNRYRRGKILATWTGKYRESGTVVTITYDGYYVNDNQIKGTHTTTNMGLNAAQHLVYKIEVNGSIVKANNGGTITWVSTRYREWVAGSSTPLNLLDDTYSITGSASGTNAANEAYTINITQALVRNMSCYWFESGKVEVTPAGKLTRTLDYGSTGCDNKATVTIGNTTFNVTLQ</sequence>
<dbReference type="Proteomes" id="UP000192796">
    <property type="component" value="Unassembled WGS sequence"/>
</dbReference>
<accession>A0A1V9FVW1</accession>
<comment type="caution">
    <text evidence="2">The sequence shown here is derived from an EMBL/GenBank/DDBJ whole genome shotgun (WGS) entry which is preliminary data.</text>
</comment>
<dbReference type="STRING" id="1703345.A3860_27710"/>
<gene>
    <name evidence="2" type="ORF">A3860_27710</name>
</gene>
<dbReference type="PROSITE" id="PS51257">
    <property type="entry name" value="PROKAR_LIPOPROTEIN"/>
    <property type="match status" value="1"/>
</dbReference>
<dbReference type="OrthoDB" id="1114031at2"/>
<organism evidence="2 3">
    <name type="scientific">Niastella vici</name>
    <dbReference type="NCBI Taxonomy" id="1703345"/>
    <lineage>
        <taxon>Bacteria</taxon>
        <taxon>Pseudomonadati</taxon>
        <taxon>Bacteroidota</taxon>
        <taxon>Chitinophagia</taxon>
        <taxon>Chitinophagales</taxon>
        <taxon>Chitinophagaceae</taxon>
        <taxon>Niastella</taxon>
    </lineage>
</organism>
<dbReference type="AlphaFoldDB" id="A0A1V9FVW1"/>
<protein>
    <recommendedName>
        <fullName evidence="4">Lipocalin-like domain-containing protein</fullName>
    </recommendedName>
</protein>
<feature type="chain" id="PRO_5012980723" description="Lipocalin-like domain-containing protein" evidence="1">
    <location>
        <begin position="25"/>
        <end position="283"/>
    </location>
</feature>
<evidence type="ECO:0000313" key="3">
    <source>
        <dbReference type="Proteomes" id="UP000192796"/>
    </source>
</evidence>